<organism evidence="2 3">
    <name type="scientific">Pseudomonas fluorescens</name>
    <dbReference type="NCBI Taxonomy" id="294"/>
    <lineage>
        <taxon>Bacteria</taxon>
        <taxon>Pseudomonadati</taxon>
        <taxon>Pseudomonadota</taxon>
        <taxon>Gammaproteobacteria</taxon>
        <taxon>Pseudomonadales</taxon>
        <taxon>Pseudomonadaceae</taxon>
        <taxon>Pseudomonas</taxon>
    </lineage>
</organism>
<keyword evidence="1" id="KW-0812">Transmembrane</keyword>
<protein>
    <submittedName>
        <fullName evidence="2">Uncharacterized protein</fullName>
    </submittedName>
</protein>
<keyword evidence="1" id="KW-1133">Transmembrane helix</keyword>
<gene>
    <name evidence="2" type="ORF">BK672_06270</name>
</gene>
<feature type="transmembrane region" description="Helical" evidence="1">
    <location>
        <begin position="86"/>
        <end position="104"/>
    </location>
</feature>
<keyword evidence="1" id="KW-0472">Membrane</keyword>
<dbReference type="RefSeq" id="WP_185051913.1">
    <property type="nucleotide sequence ID" value="NZ_MOBY01000003.1"/>
</dbReference>
<dbReference type="EMBL" id="MOBY01000003">
    <property type="protein sequence ID" value="RON96174.1"/>
    <property type="molecule type" value="Genomic_DNA"/>
</dbReference>
<dbReference type="AlphaFoldDB" id="A0A423ND53"/>
<reference evidence="2 3" key="1">
    <citation type="submission" date="2016-10" db="EMBL/GenBank/DDBJ databases">
        <title>Comparative genome analysis of multiple Pseudomonas spp. focuses on biocontrol and plant growth promoting traits.</title>
        <authorList>
            <person name="Tao X.-Y."/>
            <person name="Taylor C.G."/>
        </authorList>
    </citation>
    <scope>NUCLEOTIDE SEQUENCE [LARGE SCALE GENOMIC DNA]</scope>
    <source>
        <strain evidence="2 3">2F9</strain>
    </source>
</reference>
<sequence>MDLKSLIAQAASKYGNTSNVVLKASESTGQPPCELFITDEHTENYLTLQMAGDADRGGITGIAAGVGSLASIALAFMMIIKGRWDLVGLCIFLAAAMFLIPFYFETRKPLPLPVLFNRRTKEVYFDQNGDLYHTPWDNIQAIACEFQMTSIYTSGINNASLEILVKRLGDPENALMVSLGSPMGKTLDMQKGFWEYIRSYMNNGPWFDENGNHAESDEFIKKTLSSNIRPSDFLGYWKKTITDKKVKSGHSNYLTASDAFMFIGHLIFFPTNAIQDFTYNYVQRKTRKLWPEIVTERLHQDGPTLRLIDLERERGFSV</sequence>
<comment type="caution">
    <text evidence="2">The sequence shown here is derived from an EMBL/GenBank/DDBJ whole genome shotgun (WGS) entry which is preliminary data.</text>
</comment>
<evidence type="ECO:0000313" key="2">
    <source>
        <dbReference type="EMBL" id="RON96174.1"/>
    </source>
</evidence>
<evidence type="ECO:0000313" key="3">
    <source>
        <dbReference type="Proteomes" id="UP000283650"/>
    </source>
</evidence>
<proteinExistence type="predicted"/>
<feature type="transmembrane region" description="Helical" evidence="1">
    <location>
        <begin position="58"/>
        <end position="79"/>
    </location>
</feature>
<name>A0A423ND53_PSEFL</name>
<evidence type="ECO:0000256" key="1">
    <source>
        <dbReference type="SAM" id="Phobius"/>
    </source>
</evidence>
<accession>A0A423ND53</accession>
<dbReference type="Proteomes" id="UP000283650">
    <property type="component" value="Unassembled WGS sequence"/>
</dbReference>